<dbReference type="EMBL" id="MNPW01000014">
    <property type="protein sequence ID" value="ONH50721.1"/>
    <property type="molecule type" value="Genomic_DNA"/>
</dbReference>
<gene>
    <name evidence="1" type="ORF">BLL36_25100</name>
</gene>
<accession>A0A1V2K1I1</accession>
<name>A0A1V2K1I1_PSECE</name>
<proteinExistence type="predicted"/>
<dbReference type="AlphaFoldDB" id="A0A1V2K1I1"/>
<evidence type="ECO:0000313" key="2">
    <source>
        <dbReference type="Proteomes" id="UP000189295"/>
    </source>
</evidence>
<reference evidence="1 2" key="1">
    <citation type="submission" date="2016-10" db="EMBL/GenBank/DDBJ databases">
        <title>Pseudomonas lactis sp. nov. and Pseudomonas paralactis sp. nov., isolated from bovine raw milk.</title>
        <authorList>
            <person name="Von Neubeck M."/>
            <person name="Huptas C."/>
            <person name="Glueck C."/>
            <person name="Krewinkel M."/>
            <person name="Stoeckel M."/>
            <person name="Stressler T."/>
            <person name="Fischer L."/>
            <person name="Hinrichs J."/>
            <person name="Scherer S."/>
            <person name="Wenning M."/>
        </authorList>
    </citation>
    <scope>NUCLEOTIDE SEQUENCE [LARGE SCALE GENOMIC DNA]</scope>
    <source>
        <strain evidence="1 2">DSM 17516</strain>
    </source>
</reference>
<sequence>MAGIYFAWHAAIAASLKLGSSHRGMAVSGGMGFTREHTLGNDTDQLWELSSPGEAAKAAALLAFTSPDTPLSQPRWSSRAPSGAVSGGVGLHLRVLPMSARPNVDIRPTCDAFRLFLLKSGRVR</sequence>
<evidence type="ECO:0000313" key="1">
    <source>
        <dbReference type="EMBL" id="ONH50721.1"/>
    </source>
</evidence>
<dbReference type="Proteomes" id="UP000189295">
    <property type="component" value="Unassembled WGS sequence"/>
</dbReference>
<protein>
    <submittedName>
        <fullName evidence="1">Uncharacterized protein</fullName>
    </submittedName>
</protein>
<comment type="caution">
    <text evidence="1">The sequence shown here is derived from an EMBL/GenBank/DDBJ whole genome shotgun (WGS) entry which is preliminary data.</text>
</comment>
<organism evidence="1 2">
    <name type="scientific">Pseudomonas cedrina subsp. cedrina</name>
    <dbReference type="NCBI Taxonomy" id="76762"/>
    <lineage>
        <taxon>Bacteria</taxon>
        <taxon>Pseudomonadati</taxon>
        <taxon>Pseudomonadota</taxon>
        <taxon>Gammaproteobacteria</taxon>
        <taxon>Pseudomonadales</taxon>
        <taxon>Pseudomonadaceae</taxon>
        <taxon>Pseudomonas</taxon>
    </lineage>
</organism>